<sequence>MRFFLILLFSLALAAPAAAQPESPDPQPYVAACEAGDGFACNYAYGLLQRADRSFWQSEGAIALLLRGCEVGSDRSCWIFERINEPNPYDDVRYDRPVYLPVALSGCEGGSTMACWQAAGFLETGSEAEREQAAALSRRSCERGFADGCARLADVLVSLGRDPLDAHRGACYGNRPGRMRKQGDCEAVCDEGDAAACVELALMFERGRDGAQTMRRNARRADELFRRACDLGSQQACGH</sequence>
<dbReference type="SUPFAM" id="SSF81901">
    <property type="entry name" value="HCP-like"/>
    <property type="match status" value="1"/>
</dbReference>
<proteinExistence type="inferred from homology"/>
<organism evidence="4 5">
    <name type="scientific">Maricaulis maris</name>
    <dbReference type="NCBI Taxonomy" id="74318"/>
    <lineage>
        <taxon>Bacteria</taxon>
        <taxon>Pseudomonadati</taxon>
        <taxon>Pseudomonadota</taxon>
        <taxon>Alphaproteobacteria</taxon>
        <taxon>Maricaulales</taxon>
        <taxon>Maricaulaceae</taxon>
        <taxon>Maricaulis</taxon>
    </lineage>
</organism>
<accession>A0A495DMB6</accession>
<dbReference type="Proteomes" id="UP000273675">
    <property type="component" value="Unassembled WGS sequence"/>
</dbReference>
<dbReference type="SMART" id="SM00671">
    <property type="entry name" value="SEL1"/>
    <property type="match status" value="2"/>
</dbReference>
<comment type="caution">
    <text evidence="4">The sequence shown here is derived from an EMBL/GenBank/DDBJ whole genome shotgun (WGS) entry which is preliminary data.</text>
</comment>
<keyword evidence="2" id="KW-0677">Repeat</keyword>
<dbReference type="PANTHER" id="PTHR13891:SF1">
    <property type="entry name" value="CYTOCHROME C OXIDASE ASSEMBLY FACTOR 7"/>
    <property type="match status" value="1"/>
</dbReference>
<dbReference type="RefSeq" id="WP_121209892.1">
    <property type="nucleotide sequence ID" value="NZ_RBIM01000001.1"/>
</dbReference>
<dbReference type="InterPro" id="IPR040239">
    <property type="entry name" value="HcpB-like"/>
</dbReference>
<name>A0A495DMB6_9PROT</name>
<keyword evidence="3" id="KW-0732">Signal</keyword>
<comment type="similarity">
    <text evidence="1">Belongs to the hcp beta-lactamase family.</text>
</comment>
<dbReference type="Gene3D" id="1.25.40.10">
    <property type="entry name" value="Tetratricopeptide repeat domain"/>
    <property type="match status" value="2"/>
</dbReference>
<dbReference type="EMBL" id="RBIM01000001">
    <property type="protein sequence ID" value="RKR04066.1"/>
    <property type="molecule type" value="Genomic_DNA"/>
</dbReference>
<evidence type="ECO:0000256" key="2">
    <source>
        <dbReference type="ARBA" id="ARBA00022737"/>
    </source>
</evidence>
<evidence type="ECO:0000313" key="4">
    <source>
        <dbReference type="EMBL" id="RKR04066.1"/>
    </source>
</evidence>
<dbReference type="InterPro" id="IPR011990">
    <property type="entry name" value="TPR-like_helical_dom_sf"/>
</dbReference>
<evidence type="ECO:0000313" key="5">
    <source>
        <dbReference type="Proteomes" id="UP000273675"/>
    </source>
</evidence>
<evidence type="ECO:0000256" key="3">
    <source>
        <dbReference type="SAM" id="SignalP"/>
    </source>
</evidence>
<dbReference type="AlphaFoldDB" id="A0A495DMB6"/>
<feature type="chain" id="PRO_5039950946" evidence="3">
    <location>
        <begin position="20"/>
        <end position="239"/>
    </location>
</feature>
<dbReference type="PANTHER" id="PTHR13891">
    <property type="entry name" value="CYTOCHROME C OXIDASE ASSEMBLY FACTOR 7"/>
    <property type="match status" value="1"/>
</dbReference>
<reference evidence="4 5" key="1">
    <citation type="submission" date="2018-10" db="EMBL/GenBank/DDBJ databases">
        <title>Genomic Encyclopedia of Type Strains, Phase IV (KMG-IV): sequencing the most valuable type-strain genomes for metagenomic binning, comparative biology and taxonomic classification.</title>
        <authorList>
            <person name="Goeker M."/>
        </authorList>
    </citation>
    <scope>NUCLEOTIDE SEQUENCE [LARGE SCALE GENOMIC DNA]</scope>
    <source>
        <strain evidence="4 5">DSM 4734</strain>
    </source>
</reference>
<dbReference type="OrthoDB" id="7617927at2"/>
<evidence type="ECO:0000256" key="1">
    <source>
        <dbReference type="ARBA" id="ARBA00008486"/>
    </source>
</evidence>
<gene>
    <name evidence="4" type="ORF">C7435_0509</name>
</gene>
<feature type="signal peptide" evidence="3">
    <location>
        <begin position="1"/>
        <end position="19"/>
    </location>
</feature>
<dbReference type="InterPro" id="IPR006597">
    <property type="entry name" value="Sel1-like"/>
</dbReference>
<protein>
    <submittedName>
        <fullName evidence="4">TPR repeat protein</fullName>
    </submittedName>
</protein>